<proteinExistence type="predicted"/>
<evidence type="ECO:0008006" key="3">
    <source>
        <dbReference type="Google" id="ProtNLM"/>
    </source>
</evidence>
<comment type="caution">
    <text evidence="1">The sequence shown here is derived from an EMBL/GenBank/DDBJ whole genome shotgun (WGS) entry which is preliminary data.</text>
</comment>
<gene>
    <name evidence="1" type="ORF">BES34_017175</name>
</gene>
<evidence type="ECO:0000313" key="1">
    <source>
        <dbReference type="EMBL" id="PNV73398.1"/>
    </source>
</evidence>
<evidence type="ECO:0000313" key="2">
    <source>
        <dbReference type="Proteomes" id="UP000094669"/>
    </source>
</evidence>
<protein>
    <recommendedName>
        <fullName evidence="3">Alginate export domain-containing protein</fullName>
    </recommendedName>
</protein>
<sequence length="471" mass="52987">MLVIAWTNTSADSYPKYRMDDASLLSDGNIRVRSLGRSAQTLEDPPKYKSWSGFYTSLYSSGRGFSQKGGVQSDAAAKTSAKASLSPELGWIGKSTTWEGQFLVSPYLTYMVKDDSQTKIYRLTDGEAIGSLSLRLGGVGFRAEGGRGFQRLDSAGFLFASIANYAEFGWSVPSWKIRGGFIGLEFQSQFSYLPRDTTQSPLRVKGGDFLWEPEHIIKSLRFFYYQYSEPRQEPVKASYFQTAEPFRAYGFFRYSGIEWEFLKFKEMKFDGSAFHVEGRRENGTDAFNSYDTRQATNAWMGTLSGTLESESYSVFARVLYATKDRTFRTDHDSNGFAGIKGDPRGFLAPVSILLLRDFQAKQDSPFYGIDSVRTPNYENSGMQYYQTGIRKELDGGWSMTLATGIGISYIGRGLELIAAGGWKGELGYLLLGAAYAWVKPGQDESYILDEIRRPIAVREYFRWYASAGIRF</sequence>
<reference evidence="1" key="1">
    <citation type="submission" date="2018-01" db="EMBL/GenBank/DDBJ databases">
        <title>Genomic characterization of Leptospira inadai serogroup Lyme isolated from captured rat in Brazil and comparative analysis with human reference strain.</title>
        <authorList>
            <person name="Moreno L.Z."/>
            <person name="Loureiro A.P."/>
            <person name="Miraglia F."/>
            <person name="Kremer F.S."/>
            <person name="Eslabao M.R."/>
            <person name="Dellagostin O.A."/>
            <person name="Lilenbaum W."/>
            <person name="Moreno A.M."/>
        </authorList>
    </citation>
    <scope>NUCLEOTIDE SEQUENCE [LARGE SCALE GENOMIC DNA]</scope>
    <source>
        <strain evidence="1">M34/99</strain>
    </source>
</reference>
<dbReference type="EMBL" id="MCRM02000023">
    <property type="protein sequence ID" value="PNV73398.1"/>
    <property type="molecule type" value="Genomic_DNA"/>
</dbReference>
<name>A0ABX4YF15_9LEPT</name>
<accession>A0ABX4YF15</accession>
<keyword evidence="2" id="KW-1185">Reference proteome</keyword>
<organism evidence="1 2">
    <name type="scientific">Leptospira inadai serovar Lyme</name>
    <dbReference type="NCBI Taxonomy" id="293084"/>
    <lineage>
        <taxon>Bacteria</taxon>
        <taxon>Pseudomonadati</taxon>
        <taxon>Spirochaetota</taxon>
        <taxon>Spirochaetia</taxon>
        <taxon>Leptospirales</taxon>
        <taxon>Leptospiraceae</taxon>
        <taxon>Leptospira</taxon>
    </lineage>
</organism>
<dbReference type="Proteomes" id="UP000094669">
    <property type="component" value="Unassembled WGS sequence"/>
</dbReference>